<keyword evidence="1" id="KW-0175">Coiled coil</keyword>
<evidence type="ECO:0008006" key="5">
    <source>
        <dbReference type="Google" id="ProtNLM"/>
    </source>
</evidence>
<feature type="compositionally biased region" description="Basic and acidic residues" evidence="2">
    <location>
        <begin position="926"/>
        <end position="936"/>
    </location>
</feature>
<dbReference type="InterPro" id="IPR052270">
    <property type="entry name" value="CACF_protein"/>
</dbReference>
<dbReference type="PANTHER" id="PTHR22028">
    <property type="entry name" value="SFI1 SPINDLE BODY DOMAIN-CONTAINING PROTEIN-RELATED"/>
    <property type="match status" value="1"/>
</dbReference>
<dbReference type="PANTHER" id="PTHR22028:SF4">
    <property type="entry name" value="PROTEIN SFI1 HOMOLOG"/>
    <property type="match status" value="1"/>
</dbReference>
<gene>
    <name evidence="3" type="ORF">Q7C36_005924</name>
</gene>
<reference evidence="3" key="1">
    <citation type="submission" date="2023-08" db="EMBL/GenBank/DDBJ databases">
        <title>Pelteobagrus vachellii genome.</title>
        <authorList>
            <person name="Liu H."/>
        </authorList>
    </citation>
    <scope>NUCLEOTIDE SEQUENCE</scope>
    <source>
        <strain evidence="3">PRFRI_2022a</strain>
        <tissue evidence="3">Muscle</tissue>
    </source>
</reference>
<feature type="coiled-coil region" evidence="1">
    <location>
        <begin position="1169"/>
        <end position="1239"/>
    </location>
</feature>
<name>A0AA88NJV5_TACVA</name>
<dbReference type="GO" id="GO:0019902">
    <property type="term" value="F:phosphatase binding"/>
    <property type="evidence" value="ECO:0007669"/>
    <property type="project" value="TreeGrafter"/>
</dbReference>
<feature type="region of interest" description="Disordered" evidence="2">
    <location>
        <begin position="926"/>
        <end position="970"/>
    </location>
</feature>
<sequence length="1268" mass="151949">MFTRGRGSYATWLTGTKWLKSNKGFWSKTMKKAKTRCGKQAVSAKGLMRNTNKITYRVGYTWSRGGRLKELRIRHLARKFLHLWIQKTFGQITPSQARSHHRKVVLRKVLGVWKDEWWHARREWTLSVRADCHYKYVLYSKVYQAWCEYLSIKKEEKKKLQIAFVYETRRRMRVVWDGWELYVEMRRLKHRMYDTALKHHSHTAIGRLWNVWQTALQQRKTEHLYEDLALQQWTTSIQRRALLQWKRKYSQTCILREKEARVYLQYCLKIQKCVLQCWITYTQHKKVQNETKAVASSVWHCSVLRRYWCAWHRALQNRQKDRDNGQIAENFAMHVTQRRAFSHWRDYVHMCSVKAKQEQTAIQHRHLHLLLVGFKGFSLNVFRCKTHQFNKLISAKHHQHTMMVKYWRHWQLRLEQVEERRLQPRMTIAVKYHRIALLRVYLRRWRKHSKEHIHMQDLELQADSWFASRILPRYVKSWKEFTIQRIEHKERREIAEQYHQQQMYSWAFYTWWERCVQQRDQRLAERVAVLHDERECVSRAWSKWQCRMFQQREDRLKQIKAATLYSHTLLHKTLKQWRHNVSNILRSQRLFEQAVVHDSQQRMRRALNGWHEYVECRREKNRRLMQTDAHYERKLLKHMFEAWKHHHVQTQRIIQSVEQCYQQHQKHLLRRTLCLWRKNVCLILEEREKEALANCHYQHRLLSKVMLAWHQRSAFKAFHHHEQEEALREAQLHLDKVRMEAVLRRWREKCIEVRAERLSVEKACRYHRHILLKKCLRAWIVQNYQHKHYQVMKIRSNELHRLRICQRVFVLWKAQLQSRRREAELTERALWHWSLNLQDKVLCAWRHWVAECQRKESRLAAAAQFYRDELLREGVTHILTYTTHMSAFSSNMALRNHELSSRQLQAVVRRCALRWKKSVLCKPSRVRETNKNDKPTKTKKSVSFSLPEEQSHSYQPIRSPATEQRSDDSTMNKLLLVRASRLQPRRPVDLLDSPAKELLQPGRHSHTVSNHNATPSRSAQPQYACQSGKGPTSPLESVTKSSLSHSISLPFIQPQTPGLSLSASLKPPVLNIKSPVLAIKFGSAENPTMQNSAENQELLLPPSSFTASKSPGMVQQTGFRLKDLLLLTPQDFNHPKLPGQKGVCESVFVDADDNDSEEPQLLQTSSDPTEALKRELHIIRLDLQRYQQDKTQLQTWRKLQKVMRNWLGTTGKDADTEEKEGIIQEINELEIRISTLSEKINDRKPIMICHAARVNSIESQLLRANIKI</sequence>
<evidence type="ECO:0000256" key="1">
    <source>
        <dbReference type="SAM" id="Coils"/>
    </source>
</evidence>
<feature type="region of interest" description="Disordered" evidence="2">
    <location>
        <begin position="998"/>
        <end position="1038"/>
    </location>
</feature>
<keyword evidence="4" id="KW-1185">Reference proteome</keyword>
<dbReference type="AlphaFoldDB" id="A0AA88NJV5"/>
<feature type="compositionally biased region" description="Polar residues" evidence="2">
    <location>
        <begin position="1007"/>
        <end position="1025"/>
    </location>
</feature>
<evidence type="ECO:0000313" key="3">
    <source>
        <dbReference type="EMBL" id="KAK2858005.1"/>
    </source>
</evidence>
<accession>A0AA88NJV5</accession>
<dbReference type="Proteomes" id="UP001187315">
    <property type="component" value="Unassembled WGS sequence"/>
</dbReference>
<organism evidence="3 4">
    <name type="scientific">Tachysurus vachellii</name>
    <name type="common">Darkbarbel catfish</name>
    <name type="synonym">Pelteobagrus vachellii</name>
    <dbReference type="NCBI Taxonomy" id="175792"/>
    <lineage>
        <taxon>Eukaryota</taxon>
        <taxon>Metazoa</taxon>
        <taxon>Chordata</taxon>
        <taxon>Craniata</taxon>
        <taxon>Vertebrata</taxon>
        <taxon>Euteleostomi</taxon>
        <taxon>Actinopterygii</taxon>
        <taxon>Neopterygii</taxon>
        <taxon>Teleostei</taxon>
        <taxon>Ostariophysi</taxon>
        <taxon>Siluriformes</taxon>
        <taxon>Bagridae</taxon>
        <taxon>Tachysurus</taxon>
    </lineage>
</organism>
<evidence type="ECO:0000256" key="2">
    <source>
        <dbReference type="SAM" id="MobiDB-lite"/>
    </source>
</evidence>
<proteinExistence type="predicted"/>
<evidence type="ECO:0000313" key="4">
    <source>
        <dbReference type="Proteomes" id="UP001187315"/>
    </source>
</evidence>
<dbReference type="EMBL" id="JAVHJS010000005">
    <property type="protein sequence ID" value="KAK2858005.1"/>
    <property type="molecule type" value="Genomic_DNA"/>
</dbReference>
<comment type="caution">
    <text evidence="3">The sequence shown here is derived from an EMBL/GenBank/DDBJ whole genome shotgun (WGS) entry which is preliminary data.</text>
</comment>
<protein>
    <recommendedName>
        <fullName evidence="5">Protein SFI1 homolog</fullName>
    </recommendedName>
</protein>